<gene>
    <name evidence="3" type="ORF">F6464_12470</name>
</gene>
<dbReference type="RefSeq" id="WP_151108271.1">
    <property type="nucleotide sequence ID" value="NZ_WAEM01000007.1"/>
</dbReference>
<organism evidence="3 4">
    <name type="scientific">Flavobacterium luteum</name>
    <dbReference type="NCBI Taxonomy" id="2026654"/>
    <lineage>
        <taxon>Bacteria</taxon>
        <taxon>Pseudomonadati</taxon>
        <taxon>Bacteroidota</taxon>
        <taxon>Flavobacteriia</taxon>
        <taxon>Flavobacteriales</taxon>
        <taxon>Flavobacteriaceae</taxon>
        <taxon>Flavobacterium</taxon>
    </lineage>
</organism>
<evidence type="ECO:0000256" key="1">
    <source>
        <dbReference type="SAM" id="MobiDB-lite"/>
    </source>
</evidence>
<keyword evidence="4" id="KW-1185">Reference proteome</keyword>
<feature type="region of interest" description="Disordered" evidence="1">
    <location>
        <begin position="178"/>
        <end position="207"/>
    </location>
</feature>
<dbReference type="EMBL" id="WAEM01000007">
    <property type="protein sequence ID" value="KAB1154852.1"/>
    <property type="molecule type" value="Genomic_DNA"/>
</dbReference>
<protein>
    <submittedName>
        <fullName evidence="3">Uncharacterized protein</fullName>
    </submittedName>
</protein>
<feature type="signal peptide" evidence="2">
    <location>
        <begin position="1"/>
        <end position="20"/>
    </location>
</feature>
<sequence>MKKITLLVAAILLFGNVAKASAIINYSGEKTNSIFNLNDPIEFTERGITFYVFPNGEFDFNTTQSQGNSNYYRRGINIAMGAPGVRNIYSSPNNAVRIEHDAMGRIRRIGNVFVNYDYLNRIKRIGTIYMSYNRFALDQIGGLRIFYNKRGQIINTFGSVKGYTSNYYYNSQYESNNNCDTSSENQDNTNDQMYYRKRNPNSDVKRE</sequence>
<feature type="compositionally biased region" description="Polar residues" evidence="1">
    <location>
        <begin position="179"/>
        <end position="192"/>
    </location>
</feature>
<dbReference type="Proteomes" id="UP000490922">
    <property type="component" value="Unassembled WGS sequence"/>
</dbReference>
<keyword evidence="2" id="KW-0732">Signal</keyword>
<accession>A0A7J5ABA9</accession>
<name>A0A7J5ABA9_9FLAO</name>
<dbReference type="OrthoDB" id="750023at2"/>
<dbReference type="AlphaFoldDB" id="A0A7J5ABA9"/>
<evidence type="ECO:0000313" key="3">
    <source>
        <dbReference type="EMBL" id="KAB1154852.1"/>
    </source>
</evidence>
<evidence type="ECO:0000313" key="4">
    <source>
        <dbReference type="Proteomes" id="UP000490922"/>
    </source>
</evidence>
<feature type="chain" id="PRO_5029543299" evidence="2">
    <location>
        <begin position="21"/>
        <end position="207"/>
    </location>
</feature>
<proteinExistence type="predicted"/>
<evidence type="ECO:0000256" key="2">
    <source>
        <dbReference type="SAM" id="SignalP"/>
    </source>
</evidence>
<comment type="caution">
    <text evidence="3">The sequence shown here is derived from an EMBL/GenBank/DDBJ whole genome shotgun (WGS) entry which is preliminary data.</text>
</comment>
<reference evidence="3 4" key="1">
    <citation type="submission" date="2019-09" db="EMBL/GenBank/DDBJ databases">
        <title>Flavobacterium sp. nov., isolated from glacier ice.</title>
        <authorList>
            <person name="Liu Q."/>
        </authorList>
    </citation>
    <scope>NUCLEOTIDE SEQUENCE [LARGE SCALE GENOMIC DNA]</scope>
    <source>
        <strain evidence="3 4">NBRC 112527</strain>
    </source>
</reference>